<dbReference type="Proteomes" id="UP000310121">
    <property type="component" value="Unassembled WGS sequence"/>
</dbReference>
<dbReference type="InterPro" id="IPR036427">
    <property type="entry name" value="Bromodomain-like_sf"/>
</dbReference>
<name>A0A4S8Z7E7_AURPU</name>
<dbReference type="GO" id="GO:0000785">
    <property type="term" value="C:chromatin"/>
    <property type="evidence" value="ECO:0007669"/>
    <property type="project" value="TreeGrafter"/>
</dbReference>
<comment type="caution">
    <text evidence="5">The sequence shown here is derived from an EMBL/GenBank/DDBJ whole genome shotgun (WGS) entry which is preliminary data.</text>
</comment>
<evidence type="ECO:0000256" key="1">
    <source>
        <dbReference type="ARBA" id="ARBA00023117"/>
    </source>
</evidence>
<evidence type="ECO:0000259" key="4">
    <source>
        <dbReference type="PROSITE" id="PS50014"/>
    </source>
</evidence>
<dbReference type="Proteomes" id="UP000308953">
    <property type="component" value="Unassembled WGS sequence"/>
</dbReference>
<reference evidence="8 9" key="1">
    <citation type="submission" date="2018-10" db="EMBL/GenBank/DDBJ databases">
        <title>Fifty Aureobasidium pullulans genomes reveal a recombining polyextremotolerant generalist.</title>
        <authorList>
            <person name="Gostincar C."/>
            <person name="Turk M."/>
            <person name="Zajc J."/>
            <person name="Gunde-Cimerman N."/>
        </authorList>
    </citation>
    <scope>NUCLEOTIDE SEQUENCE [LARGE SCALE GENOMIC DNA]</scope>
    <source>
        <strain evidence="5 10">EXF-10751</strain>
        <strain evidence="7 9">EXF-3844</strain>
        <strain evidence="6 8">EXF-9785</strain>
    </source>
</reference>
<dbReference type="Pfam" id="PF00439">
    <property type="entry name" value="Bromodomain"/>
    <property type="match status" value="1"/>
</dbReference>
<dbReference type="PANTHER" id="PTHR22880:SF225">
    <property type="entry name" value="BROMODOMAIN-CONTAINING PROTEIN BET-1-RELATED"/>
    <property type="match status" value="1"/>
</dbReference>
<evidence type="ECO:0000313" key="9">
    <source>
        <dbReference type="Proteomes" id="UP000310121"/>
    </source>
</evidence>
<dbReference type="PROSITE" id="PS50014">
    <property type="entry name" value="BROMODOMAIN_2"/>
    <property type="match status" value="1"/>
</dbReference>
<dbReference type="GO" id="GO:0006338">
    <property type="term" value="P:chromatin remodeling"/>
    <property type="evidence" value="ECO:0007669"/>
    <property type="project" value="TreeGrafter"/>
</dbReference>
<evidence type="ECO:0000313" key="5">
    <source>
        <dbReference type="EMBL" id="THW60587.1"/>
    </source>
</evidence>
<protein>
    <recommendedName>
        <fullName evidence="4">Bromo domain-containing protein</fullName>
    </recommendedName>
</protein>
<dbReference type="PANTHER" id="PTHR22880">
    <property type="entry name" value="FALZ-RELATED BROMODOMAIN-CONTAINING PROTEINS"/>
    <property type="match status" value="1"/>
</dbReference>
<proteinExistence type="predicted"/>
<feature type="compositionally biased region" description="Low complexity" evidence="3">
    <location>
        <begin position="182"/>
        <end position="194"/>
    </location>
</feature>
<feature type="region of interest" description="Disordered" evidence="3">
    <location>
        <begin position="130"/>
        <end position="223"/>
    </location>
</feature>
<dbReference type="InterPro" id="IPR001487">
    <property type="entry name" value="Bromodomain"/>
</dbReference>
<evidence type="ECO:0000256" key="3">
    <source>
        <dbReference type="SAM" id="MobiDB-lite"/>
    </source>
</evidence>
<accession>A0A4S8Z7E7</accession>
<feature type="domain" description="Bromo" evidence="4">
    <location>
        <begin position="29"/>
        <end position="101"/>
    </location>
</feature>
<dbReference type="PRINTS" id="PR00503">
    <property type="entry name" value="BROMODOMAIN"/>
</dbReference>
<feature type="compositionally biased region" description="Low complexity" evidence="3">
    <location>
        <begin position="142"/>
        <end position="162"/>
    </location>
</feature>
<dbReference type="InterPro" id="IPR050935">
    <property type="entry name" value="Bromo_chromatin_reader"/>
</dbReference>
<evidence type="ECO:0000256" key="2">
    <source>
        <dbReference type="PROSITE-ProRule" id="PRU00035"/>
    </source>
</evidence>
<dbReference type="EMBL" id="QZBN01002216">
    <property type="protein sequence ID" value="THZ12326.1"/>
    <property type="molecule type" value="Genomic_DNA"/>
</dbReference>
<dbReference type="EMBL" id="QZAN01000059">
    <property type="protein sequence ID" value="THW60587.1"/>
    <property type="molecule type" value="Genomic_DNA"/>
</dbReference>
<dbReference type="GO" id="GO:0005634">
    <property type="term" value="C:nucleus"/>
    <property type="evidence" value="ECO:0007669"/>
    <property type="project" value="TreeGrafter"/>
</dbReference>
<dbReference type="AlphaFoldDB" id="A0A4S8Z7E7"/>
<evidence type="ECO:0000313" key="6">
    <source>
        <dbReference type="EMBL" id="THX35880.1"/>
    </source>
</evidence>
<dbReference type="InterPro" id="IPR018359">
    <property type="entry name" value="Bromodomain_CS"/>
</dbReference>
<dbReference type="PROSITE" id="PS00633">
    <property type="entry name" value="BROMODOMAIN_1"/>
    <property type="match status" value="1"/>
</dbReference>
<evidence type="ECO:0000313" key="10">
    <source>
        <dbReference type="Proteomes" id="UP000310421"/>
    </source>
</evidence>
<dbReference type="GO" id="GO:0006355">
    <property type="term" value="P:regulation of DNA-templated transcription"/>
    <property type="evidence" value="ECO:0007669"/>
    <property type="project" value="TreeGrafter"/>
</dbReference>
<dbReference type="EMBL" id="QZAV01000195">
    <property type="protein sequence ID" value="THX35880.1"/>
    <property type="molecule type" value="Genomic_DNA"/>
</dbReference>
<dbReference type="Gene3D" id="1.20.920.10">
    <property type="entry name" value="Bromodomain-like"/>
    <property type="match status" value="1"/>
</dbReference>
<dbReference type="SUPFAM" id="SSF47370">
    <property type="entry name" value="Bromodomain"/>
    <property type="match status" value="1"/>
</dbReference>
<feature type="compositionally biased region" description="Basic and acidic residues" evidence="3">
    <location>
        <begin position="208"/>
        <end position="220"/>
    </location>
</feature>
<evidence type="ECO:0000313" key="8">
    <source>
        <dbReference type="Proteomes" id="UP000308953"/>
    </source>
</evidence>
<dbReference type="SMART" id="SM00297">
    <property type="entry name" value="BROMO"/>
    <property type="match status" value="1"/>
</dbReference>
<organism evidence="5 10">
    <name type="scientific">Aureobasidium pullulans</name>
    <name type="common">Black yeast</name>
    <name type="synonym">Pullularia pullulans</name>
    <dbReference type="NCBI Taxonomy" id="5580"/>
    <lineage>
        <taxon>Eukaryota</taxon>
        <taxon>Fungi</taxon>
        <taxon>Dikarya</taxon>
        <taxon>Ascomycota</taxon>
        <taxon>Pezizomycotina</taxon>
        <taxon>Dothideomycetes</taxon>
        <taxon>Dothideomycetidae</taxon>
        <taxon>Dothideales</taxon>
        <taxon>Saccotheciaceae</taxon>
        <taxon>Aureobasidium</taxon>
    </lineage>
</organism>
<sequence>MDFLLNIKMSELAFCSHLLAKYEDFWLKSKAPYVGPFLRPVDEVRDNAPGYYGRIRQPMDLATMRTKLEGGRYNSAADFKADFDLMISNCYEYNTAGPASLTDLAERFVKDFDWEWEQMARWRSKERSRLLKLQQPPPAPPATAQSSVSSGSNVSVASGSAAERSSRPSPELGSPSALGNDLVVPSSVLSSPARSSKRARQFAEEDSETNKSPKRARVDQSSEDAVDAVVAALRQIMAQEIEALTAEQNALMEAQVGPHWALWDKVWGPDRHEIFLEMWHGLAFANITDDEWPNSQAAIRSLVLAAWNVTFETQMQFVYEEEANEAQRVEAEKEEARAEMLRRMRS</sequence>
<evidence type="ECO:0000313" key="7">
    <source>
        <dbReference type="EMBL" id="THZ12326.1"/>
    </source>
</evidence>
<gene>
    <name evidence="7" type="ORF">D6C90_10394</name>
    <name evidence="6" type="ORF">D6D10_07142</name>
    <name evidence="5" type="ORF">D6D20_05651</name>
</gene>
<keyword evidence="1 2" id="KW-0103">Bromodomain</keyword>
<dbReference type="Proteomes" id="UP000310421">
    <property type="component" value="Unassembled WGS sequence"/>
</dbReference>